<proteinExistence type="predicted"/>
<reference evidence="3 4" key="1">
    <citation type="submission" date="2019-08" db="EMBL/GenBank/DDBJ databases">
        <title>Deep-cultivation of Planctomycetes and their phenomic and genomic characterization uncovers novel biology.</title>
        <authorList>
            <person name="Wiegand S."/>
            <person name="Jogler M."/>
            <person name="Boedeker C."/>
            <person name="Pinto D."/>
            <person name="Vollmers J."/>
            <person name="Rivas-Marin E."/>
            <person name="Kohn T."/>
            <person name="Peeters S.H."/>
            <person name="Heuer A."/>
            <person name="Rast P."/>
            <person name="Oberbeckmann S."/>
            <person name="Bunk B."/>
            <person name="Jeske O."/>
            <person name="Meyerdierks A."/>
            <person name="Storesund J.E."/>
            <person name="Kallscheuer N."/>
            <person name="Luecker S."/>
            <person name="Lage O.M."/>
            <person name="Pohl T."/>
            <person name="Merkel B.J."/>
            <person name="Hornburger P."/>
            <person name="Mueller R.-W."/>
            <person name="Bruemmer F."/>
            <person name="Labrenz M."/>
            <person name="Spormann A.M."/>
            <person name="Op den Camp H."/>
            <person name="Overmann J."/>
            <person name="Amann R."/>
            <person name="Jetten M.S.M."/>
            <person name="Mascher T."/>
            <person name="Medema M.H."/>
            <person name="Devos D.P."/>
            <person name="Kaster A.-K."/>
            <person name="Ovreas L."/>
            <person name="Rohde M."/>
            <person name="Galperin M.Y."/>
            <person name="Jogler C."/>
        </authorList>
    </citation>
    <scope>NUCLEOTIDE SEQUENCE [LARGE SCALE GENOMIC DNA]</scope>
    <source>
        <strain evidence="3 4">OJF2</strain>
    </source>
</reference>
<feature type="domain" description="Aerotolerance regulator N-terminal" evidence="2">
    <location>
        <begin position="1"/>
        <end position="76"/>
    </location>
</feature>
<protein>
    <recommendedName>
        <fullName evidence="2">Aerotolerance regulator N-terminal domain-containing protein</fullName>
    </recommendedName>
</protein>
<dbReference type="InterPro" id="IPR011933">
    <property type="entry name" value="Double_TM_dom"/>
</dbReference>
<organism evidence="3 4">
    <name type="scientific">Aquisphaera giovannonii</name>
    <dbReference type="NCBI Taxonomy" id="406548"/>
    <lineage>
        <taxon>Bacteria</taxon>
        <taxon>Pseudomonadati</taxon>
        <taxon>Planctomycetota</taxon>
        <taxon>Planctomycetia</taxon>
        <taxon>Isosphaerales</taxon>
        <taxon>Isosphaeraceae</taxon>
        <taxon>Aquisphaera</taxon>
    </lineage>
</organism>
<evidence type="ECO:0000259" key="2">
    <source>
        <dbReference type="Pfam" id="PF07584"/>
    </source>
</evidence>
<keyword evidence="1" id="KW-1133">Transmembrane helix</keyword>
<evidence type="ECO:0000313" key="4">
    <source>
        <dbReference type="Proteomes" id="UP000324233"/>
    </source>
</evidence>
<keyword evidence="1" id="KW-0812">Transmembrane</keyword>
<dbReference type="OrthoDB" id="224458at2"/>
<dbReference type="Proteomes" id="UP000324233">
    <property type="component" value="Chromosome"/>
</dbReference>
<feature type="transmembrane region" description="Helical" evidence="1">
    <location>
        <begin position="6"/>
        <end position="24"/>
    </location>
</feature>
<dbReference type="InterPro" id="IPR024163">
    <property type="entry name" value="Aerotolerance_reg_N"/>
</dbReference>
<sequence length="678" mass="72466">MSFLQPMFLAAMPLVALPIIIHLINQRRYQTVRWGAMMFLLAANRMSRGFARIRQWLIMAFRMAAIAGLVVAISRPLAGGWLGMAAGTRPDTTIVLLDRSPSMQQTEEGGGGSKLETGRRQLVRTMETLGSGHWMLVESATNAPRELETPEALVATPSAGPVSASSDVPAMLLAARDYIRANKVGRTEVWICSDLRANDWDPEGGRWSSLREAFLEMSQSVRFHVLAYPRPAAENLAVRVTGVRRQPSGAGAELLVSLSIRREGADAKADEAATSSGDSGRRSIPVQVEIDGARSELTVEMTGPTFELKDHKIPLERTHVKGWGRVSIPADANPADNDDWFVFDEPAPRHAVVVAEDPQAARPLQLAASIPPAPQVKCSAEVVAPDKLAGVEWEKVSVLLWQAPLPTADAAKAVQAYVDRGGQVLFFPPRNPGPEEFRGVRWTAWEQPGKEASVATWRGDQDVLSQTQSGGPLPVGQLQVRRHCGLAGESTALASLAGGAPLLSRVSTDSGGVYLCGTTPAPGDSSMATNGVVLYVMVQRLSEAGAKVLGSTRELVAGPASGEDPSTWKRLAGADEGLSTDAALHRGIYRAGDRLIAVTRSPAEDLAPVVADDRLAGLFRGLDYSRVDDRAGNVGSLIQETWRLFLVGMMVAMVVEAALCMPRPRPSPAVAMVGGAAS</sequence>
<feature type="transmembrane region" description="Helical" evidence="1">
    <location>
        <begin position="56"/>
        <end position="74"/>
    </location>
</feature>
<dbReference type="RefSeq" id="WP_148591890.1">
    <property type="nucleotide sequence ID" value="NZ_CP042997.1"/>
</dbReference>
<dbReference type="NCBIfam" id="TIGR02226">
    <property type="entry name" value="two_anch"/>
    <property type="match status" value="1"/>
</dbReference>
<gene>
    <name evidence="3" type="ORF">OJF2_10670</name>
</gene>
<dbReference type="PANTHER" id="PTHR37464:SF1">
    <property type="entry name" value="BLL2463 PROTEIN"/>
    <property type="match status" value="1"/>
</dbReference>
<dbReference type="Pfam" id="PF07584">
    <property type="entry name" value="BatA"/>
    <property type="match status" value="1"/>
</dbReference>
<evidence type="ECO:0000313" key="3">
    <source>
        <dbReference type="EMBL" id="QEH32590.1"/>
    </source>
</evidence>
<keyword evidence="4" id="KW-1185">Reference proteome</keyword>
<accession>A0A5B9VY97</accession>
<name>A0A5B9VY97_9BACT</name>
<dbReference type="AlphaFoldDB" id="A0A5B9VY97"/>
<keyword evidence="1" id="KW-0472">Membrane</keyword>
<dbReference type="KEGG" id="agv:OJF2_10670"/>
<dbReference type="PANTHER" id="PTHR37464">
    <property type="entry name" value="BLL2463 PROTEIN"/>
    <property type="match status" value="1"/>
</dbReference>
<dbReference type="EMBL" id="CP042997">
    <property type="protein sequence ID" value="QEH32590.1"/>
    <property type="molecule type" value="Genomic_DNA"/>
</dbReference>
<evidence type="ECO:0000256" key="1">
    <source>
        <dbReference type="SAM" id="Phobius"/>
    </source>
</evidence>